<reference evidence="11" key="1">
    <citation type="submission" date="2020-04" db="EMBL/GenBank/DDBJ databases">
        <authorList>
            <person name="Alioto T."/>
            <person name="Alioto T."/>
            <person name="Gomez Garrido J."/>
        </authorList>
    </citation>
    <scope>NUCLEOTIDE SEQUENCE</scope>
    <source>
        <strain evidence="11">A484AB</strain>
    </source>
</reference>
<keyword evidence="5" id="KW-0560">Oxidoreductase</keyword>
<evidence type="ECO:0000256" key="7">
    <source>
        <dbReference type="ARBA" id="ARBA00055792"/>
    </source>
</evidence>
<evidence type="ECO:0000256" key="1">
    <source>
        <dbReference type="ARBA" id="ARBA00001917"/>
    </source>
</evidence>
<evidence type="ECO:0000313" key="12">
    <source>
        <dbReference type="Proteomes" id="UP001152795"/>
    </source>
</evidence>
<keyword evidence="4" id="KW-0288">FMN</keyword>
<proteinExistence type="inferred from homology"/>
<comment type="caution">
    <text evidence="11">The sequence shown here is derived from an EMBL/GenBank/DDBJ whole genome shotgun (WGS) entry which is preliminary data.</text>
</comment>
<feature type="domain" description="Nitroreductase" evidence="10">
    <location>
        <begin position="105"/>
        <end position="272"/>
    </location>
</feature>
<dbReference type="GO" id="GO:0140616">
    <property type="term" value="F:iodotyrosine deiodinase activity"/>
    <property type="evidence" value="ECO:0007669"/>
    <property type="project" value="UniProtKB-EC"/>
</dbReference>
<dbReference type="Gene3D" id="3.40.109.10">
    <property type="entry name" value="NADH Oxidase"/>
    <property type="match status" value="1"/>
</dbReference>
<dbReference type="InterPro" id="IPR050627">
    <property type="entry name" value="Nitroreductase/BluB"/>
</dbReference>
<evidence type="ECO:0000256" key="6">
    <source>
        <dbReference type="ARBA" id="ARBA00052524"/>
    </source>
</evidence>
<dbReference type="InterPro" id="IPR000415">
    <property type="entry name" value="Nitroreductase-like"/>
</dbReference>
<comment type="catalytic activity">
    <reaction evidence="6">
        <text>2 iodide + L-tyrosine + 2 NADP(+) = 3,5-diiodo-L-tyrosine + 2 NADPH + H(+)</text>
        <dbReference type="Rhea" id="RHEA:32479"/>
        <dbReference type="ChEBI" id="CHEBI:15378"/>
        <dbReference type="ChEBI" id="CHEBI:16382"/>
        <dbReference type="ChEBI" id="CHEBI:57506"/>
        <dbReference type="ChEBI" id="CHEBI:57783"/>
        <dbReference type="ChEBI" id="CHEBI:58315"/>
        <dbReference type="ChEBI" id="CHEBI:58349"/>
        <dbReference type="EC" id="1.21.1.1"/>
    </reaction>
    <physiologicalReaction direction="right-to-left" evidence="6">
        <dbReference type="Rhea" id="RHEA:32481"/>
    </physiologicalReaction>
</comment>
<gene>
    <name evidence="11" type="ORF">PACLA_8A077755</name>
</gene>
<comment type="similarity">
    <text evidence="2">Belongs to the nitroreductase family.</text>
</comment>
<dbReference type="GO" id="GO:0006570">
    <property type="term" value="P:tyrosine metabolic process"/>
    <property type="evidence" value="ECO:0007669"/>
    <property type="project" value="TreeGrafter"/>
</dbReference>
<dbReference type="CDD" id="cd02144">
    <property type="entry name" value="iodotyrosine_dehalogenase"/>
    <property type="match status" value="1"/>
</dbReference>
<dbReference type="FunFam" id="3.40.109.10:FF:000004">
    <property type="entry name" value="Iodotyrosine deiodinase 1"/>
    <property type="match status" value="1"/>
</dbReference>
<evidence type="ECO:0000256" key="4">
    <source>
        <dbReference type="ARBA" id="ARBA00022643"/>
    </source>
</evidence>
<evidence type="ECO:0000256" key="8">
    <source>
        <dbReference type="ARBA" id="ARBA00073999"/>
    </source>
</evidence>
<evidence type="ECO:0000256" key="5">
    <source>
        <dbReference type="ARBA" id="ARBA00023002"/>
    </source>
</evidence>
<evidence type="ECO:0000259" key="10">
    <source>
        <dbReference type="Pfam" id="PF00881"/>
    </source>
</evidence>
<sequence length="295" mass="33437">MLDLKDKIELYAPFLSHYWLHLLSVGISFVIAKLIKGYISKAGAEKDKSNTISMDEAIAQDSTEDLGSDLYVLDEGKHIPYEHTNRMSETEMLKQAQDFYNFMNKRRSVRFISKEPVPSLDVIKTIVHTAGTAPSGAHMQPWTFVVVSDAKVKSEIRKIVEEEEEVNYRKRMGSRWVNDLKALNTNWCKTYLEDAPYLILVFKQVYGISPEGKQPHYYNEISTCIAAGILMTALHHAGLVTVTTTPLNCGPRLRVLLERPVNEKLLLLLPVGFPTADATVPDLKRKSIDQIMVHF</sequence>
<dbReference type="Pfam" id="PF00881">
    <property type="entry name" value="Nitroreductase"/>
    <property type="match status" value="1"/>
</dbReference>
<keyword evidence="12" id="KW-1185">Reference proteome</keyword>
<dbReference type="AlphaFoldDB" id="A0A7D9EN04"/>
<dbReference type="EMBL" id="CACRXK020008012">
    <property type="protein sequence ID" value="CAB4013763.1"/>
    <property type="molecule type" value="Genomic_DNA"/>
</dbReference>
<dbReference type="OrthoDB" id="5980588at2759"/>
<dbReference type="Proteomes" id="UP001152795">
    <property type="component" value="Unassembled WGS sequence"/>
</dbReference>
<name>A0A7D9EN04_PARCT</name>
<dbReference type="GO" id="GO:0005886">
    <property type="term" value="C:plasma membrane"/>
    <property type="evidence" value="ECO:0007669"/>
    <property type="project" value="TreeGrafter"/>
</dbReference>
<evidence type="ECO:0000256" key="3">
    <source>
        <dbReference type="ARBA" id="ARBA00022630"/>
    </source>
</evidence>
<dbReference type="PANTHER" id="PTHR23026:SF90">
    <property type="entry name" value="IODOTYROSINE DEIODINASE 1"/>
    <property type="match status" value="1"/>
</dbReference>
<dbReference type="SUPFAM" id="SSF55469">
    <property type="entry name" value="FMN-dependent nitroreductase-like"/>
    <property type="match status" value="1"/>
</dbReference>
<dbReference type="PANTHER" id="PTHR23026">
    <property type="entry name" value="NADPH NITROREDUCTASE"/>
    <property type="match status" value="1"/>
</dbReference>
<evidence type="ECO:0000313" key="11">
    <source>
        <dbReference type="EMBL" id="CAB4013763.1"/>
    </source>
</evidence>
<comment type="cofactor">
    <cofactor evidence="1">
        <name>FMN</name>
        <dbReference type="ChEBI" id="CHEBI:58210"/>
    </cofactor>
</comment>
<keyword evidence="3" id="KW-0285">Flavoprotein</keyword>
<protein>
    <recommendedName>
        <fullName evidence="8">Iodotyrosine deiodinase</fullName>
    </recommendedName>
    <alternativeName>
        <fullName evidence="9">Halotyrosine dehalogenase</fullName>
    </alternativeName>
</protein>
<dbReference type="InterPro" id="IPR029479">
    <property type="entry name" value="Nitroreductase"/>
</dbReference>
<comment type="function">
    <text evidence="7">Catalyzes the dehalogenation of halotyrosines such as 3,5-diiodo-L-tyrosine. Likely to also catalyze the dehalogenation of other halotyrosines such as 3-bromo-L-tyrosine, 3-chloro-L-tyrosine and 3-iodo-L-tyrosine.</text>
</comment>
<evidence type="ECO:0000256" key="2">
    <source>
        <dbReference type="ARBA" id="ARBA00007118"/>
    </source>
</evidence>
<accession>A0A7D9EN04</accession>
<organism evidence="11 12">
    <name type="scientific">Paramuricea clavata</name>
    <name type="common">Red gorgonian</name>
    <name type="synonym">Violescent sea-whip</name>
    <dbReference type="NCBI Taxonomy" id="317549"/>
    <lineage>
        <taxon>Eukaryota</taxon>
        <taxon>Metazoa</taxon>
        <taxon>Cnidaria</taxon>
        <taxon>Anthozoa</taxon>
        <taxon>Octocorallia</taxon>
        <taxon>Malacalcyonacea</taxon>
        <taxon>Plexauridae</taxon>
        <taxon>Paramuricea</taxon>
    </lineage>
</organism>
<evidence type="ECO:0000256" key="9">
    <source>
        <dbReference type="ARBA" id="ARBA00079409"/>
    </source>
</evidence>